<dbReference type="AlphaFoldDB" id="A0AAE3JKN4"/>
<evidence type="ECO:0000313" key="2">
    <source>
        <dbReference type="EMBL" id="MCF7568283.1"/>
    </source>
</evidence>
<proteinExistence type="predicted"/>
<evidence type="ECO:0000256" key="1">
    <source>
        <dbReference type="SAM" id="Coils"/>
    </source>
</evidence>
<dbReference type="EMBL" id="JAKKDU010000008">
    <property type="protein sequence ID" value="MCF7568283.1"/>
    <property type="molecule type" value="Genomic_DNA"/>
</dbReference>
<feature type="coiled-coil region" evidence="1">
    <location>
        <begin position="333"/>
        <end position="361"/>
    </location>
</feature>
<dbReference type="RefSeq" id="WP_237239629.1">
    <property type="nucleotide sequence ID" value="NZ_JAKKDU010000008.1"/>
</dbReference>
<keyword evidence="1" id="KW-0175">Coiled coil</keyword>
<keyword evidence="3" id="KW-1185">Reference proteome</keyword>
<organism evidence="2 3">
    <name type="scientific">Wocania arenilitoris</name>
    <dbReference type="NCBI Taxonomy" id="2044858"/>
    <lineage>
        <taxon>Bacteria</taxon>
        <taxon>Pseudomonadati</taxon>
        <taxon>Bacteroidota</taxon>
        <taxon>Flavobacteriia</taxon>
        <taxon>Flavobacteriales</taxon>
        <taxon>Flavobacteriaceae</taxon>
        <taxon>Wocania</taxon>
    </lineage>
</organism>
<reference evidence="2" key="1">
    <citation type="submission" date="2022-01" db="EMBL/GenBank/DDBJ databases">
        <title>Draft genome sequence of Sabulilitoribacter arenilitoris KCTC 52401.</title>
        <authorList>
            <person name="Oh J.-S."/>
        </authorList>
    </citation>
    <scope>NUCLEOTIDE SEQUENCE</scope>
    <source>
        <strain evidence="2">HMF6543</strain>
    </source>
</reference>
<dbReference type="Proteomes" id="UP001199795">
    <property type="component" value="Unassembled WGS sequence"/>
</dbReference>
<comment type="caution">
    <text evidence="2">The sequence shown here is derived from an EMBL/GenBank/DDBJ whole genome shotgun (WGS) entry which is preliminary data.</text>
</comment>
<name>A0AAE3JKN4_9FLAO</name>
<gene>
    <name evidence="2" type="ORF">L3X37_07890</name>
</gene>
<accession>A0AAE3JKN4</accession>
<protein>
    <submittedName>
        <fullName evidence="2">Uncharacterized protein</fullName>
    </submittedName>
</protein>
<evidence type="ECO:0000313" key="3">
    <source>
        <dbReference type="Proteomes" id="UP001199795"/>
    </source>
</evidence>
<sequence length="495" mass="57763">MRRLFKSVILITLTITITVPSFGQDKKSDLKILYVGANPDKPLSEREKRYALNPERKLELQKRRATDFNNFLKQYFQFVTVIYGDEYTETMSADFDVTIIDTYLKHYGGGYERDSTGQVTGYKPRKYLTENFDYATIMIGEPSAFIGEGRQLKIDHLCLCLDAHAHSMKTEHVIFNKPFKVDISYEERETPGSFKARYSGRNLGKKMKMWRIQTEGYLDGKGFPIGLVSTGYGFENGIDAEWISGGVNSKGVIATALGRHANFFHWGFAAAPEYMTSSAKLAFINAIHYIAQFKGEQQITRKIKMMPLRQYEREQQWTVSDRGSEAWLHYVNKDTLRQRLNKEKAQKKQKAGEKLNELEKIHLQMPIRKETREWTIRHEPDKRKEAFGKDWVKYENFYKENMGYLYPVTYKHYYKTDVDKDAKALGIPNNDIKLLDTAVNMLLKGDRVDMAKRLLIRYTGESFESVNDWEKWLKKNRSRLYFSEGDGYKYIVLPD</sequence>